<proteinExistence type="inferred from homology"/>
<keyword evidence="5" id="KW-1185">Reference proteome</keyword>
<evidence type="ECO:0000313" key="5">
    <source>
        <dbReference type="Proteomes" id="UP000219439"/>
    </source>
</evidence>
<name>A0A285NAJ8_9HYPH</name>
<feature type="transmembrane region" description="Helical" evidence="3">
    <location>
        <begin position="90"/>
        <end position="111"/>
    </location>
</feature>
<feature type="region of interest" description="Disordered" evidence="2">
    <location>
        <begin position="36"/>
        <end position="55"/>
    </location>
</feature>
<keyword evidence="1 3" id="KW-0472">Membrane</keyword>
<comment type="function">
    <text evidence="1">A possible function for this protein is to guide the assembly of the membrane sector of the ATPase enzyme complex.</text>
</comment>
<dbReference type="AlphaFoldDB" id="A0A285NAJ8"/>
<dbReference type="OrthoDB" id="15401at2"/>
<sequence>MNSDERDSKLEVGKTGKELEETKELDSRLEELDAKLAQMTQQGDQDQGAQQGNGANASGLAMAWRLGSEFIAGVFVGGAIGWLIDKWFGLAPWGMIIFILLGFMAGMLNMLRSAGKISPPGE</sequence>
<feature type="transmembrane region" description="Helical" evidence="3">
    <location>
        <begin position="66"/>
        <end position="84"/>
    </location>
</feature>
<evidence type="ECO:0000256" key="1">
    <source>
        <dbReference type="PIRNR" id="PIRNR032126"/>
    </source>
</evidence>
<evidence type="ECO:0000256" key="2">
    <source>
        <dbReference type="SAM" id="MobiDB-lite"/>
    </source>
</evidence>
<dbReference type="RefSeq" id="WP_097153145.1">
    <property type="nucleotide sequence ID" value="NZ_OBEL01000001.1"/>
</dbReference>
<evidence type="ECO:0000256" key="3">
    <source>
        <dbReference type="SAM" id="Phobius"/>
    </source>
</evidence>
<keyword evidence="3" id="KW-0812">Transmembrane</keyword>
<dbReference type="GO" id="GO:1902600">
    <property type="term" value="P:proton transmembrane transport"/>
    <property type="evidence" value="ECO:0007669"/>
    <property type="project" value="UniProtKB-KW"/>
</dbReference>
<keyword evidence="1" id="KW-0406">Ion transport</keyword>
<dbReference type="GO" id="GO:0045259">
    <property type="term" value="C:proton-transporting ATP synthase complex"/>
    <property type="evidence" value="ECO:0007669"/>
    <property type="project" value="UniProtKB-UniRule"/>
</dbReference>
<keyword evidence="1" id="KW-0813">Transport</keyword>
<comment type="similarity">
    <text evidence="1">Belongs to the bacterial AtpI family.</text>
</comment>
<accession>A0A285NAJ8</accession>
<keyword evidence="1" id="KW-0375">Hydrogen ion transport</keyword>
<feature type="compositionally biased region" description="Low complexity" evidence="2">
    <location>
        <begin position="41"/>
        <end position="55"/>
    </location>
</feature>
<gene>
    <name evidence="4" type="ORF">SAMN06265368_0386</name>
</gene>
<dbReference type="EMBL" id="OBEL01000001">
    <property type="protein sequence ID" value="SNZ06338.1"/>
    <property type="molecule type" value="Genomic_DNA"/>
</dbReference>
<keyword evidence="3" id="KW-1133">Transmembrane helix</keyword>
<dbReference type="Proteomes" id="UP000219439">
    <property type="component" value="Unassembled WGS sequence"/>
</dbReference>
<dbReference type="InterPro" id="IPR016989">
    <property type="entry name" value="Atp1_alphaprobac"/>
</dbReference>
<evidence type="ECO:0000313" key="4">
    <source>
        <dbReference type="EMBL" id="SNZ06338.1"/>
    </source>
</evidence>
<reference evidence="4 5" key="1">
    <citation type="submission" date="2017-09" db="EMBL/GenBank/DDBJ databases">
        <authorList>
            <person name="Ehlers B."/>
            <person name="Leendertz F.H."/>
        </authorList>
    </citation>
    <scope>NUCLEOTIDE SEQUENCE [LARGE SCALE GENOMIC DNA]</scope>
    <source>
        <strain evidence="4 5">DSM 18289</strain>
    </source>
</reference>
<organism evidence="4 5">
    <name type="scientific">Cohaesibacter gelatinilyticus</name>
    <dbReference type="NCBI Taxonomy" id="372072"/>
    <lineage>
        <taxon>Bacteria</taxon>
        <taxon>Pseudomonadati</taxon>
        <taxon>Pseudomonadota</taxon>
        <taxon>Alphaproteobacteria</taxon>
        <taxon>Hyphomicrobiales</taxon>
        <taxon>Cohaesibacteraceae</taxon>
    </lineage>
</organism>
<protein>
    <recommendedName>
        <fullName evidence="1">ATP synthase protein I</fullName>
    </recommendedName>
</protein>
<dbReference type="InterPro" id="IPR032820">
    <property type="entry name" value="ATPase_put"/>
</dbReference>
<dbReference type="Pfam" id="PF09527">
    <property type="entry name" value="ATPase_gene1"/>
    <property type="match status" value="1"/>
</dbReference>
<feature type="region of interest" description="Disordered" evidence="2">
    <location>
        <begin position="1"/>
        <end position="24"/>
    </location>
</feature>
<dbReference type="PIRSF" id="PIRSF032126">
    <property type="entry name" value="F0F1_ATP_synthase_subunit_I"/>
    <property type="match status" value="1"/>
</dbReference>